<gene>
    <name evidence="2" type="ORF">SAMN04488075_0775</name>
</gene>
<proteinExistence type="predicted"/>
<dbReference type="PANTHER" id="PTHR43798">
    <property type="entry name" value="MONOACYLGLYCEROL LIPASE"/>
    <property type="match status" value="1"/>
</dbReference>
<dbReference type="Pfam" id="PF12697">
    <property type="entry name" value="Abhydrolase_6"/>
    <property type="match status" value="1"/>
</dbReference>
<dbReference type="GO" id="GO:0016020">
    <property type="term" value="C:membrane"/>
    <property type="evidence" value="ECO:0007669"/>
    <property type="project" value="TreeGrafter"/>
</dbReference>
<sequence>MITDLPICDPLGQTIVIEAPEQTLAEGALEFVLEPFQPLREQVSAITGIGLEPDESWPEEQGRTVRQMRLAAAGGTHLGYLAAGQPDGQRVIFLHGSPGTAEEWDRFLLDVPAGQYHMAVDRPGFGTSGEEPRIELADQAAAVAPLLTASARPAVLVGYSYGGPVALRLAADYPDRVAGLLLVGAAADPQLEQAHPLQQLAALDFFAWLLPTELANANAELLNLQPGLEALAPDLARITAPVTIVQGLADTLVPPENVTFLRAHLPATPGPRVILIEGADHFLPWTHADLLRAALGCVIADGRPAPQSAEGASLPLLSSGAR</sequence>
<dbReference type="InterPro" id="IPR050266">
    <property type="entry name" value="AB_hydrolase_sf"/>
</dbReference>
<accession>A0A1H6K9H5</accession>
<dbReference type="Gene3D" id="3.40.50.1820">
    <property type="entry name" value="alpha/beta hydrolase"/>
    <property type="match status" value="1"/>
</dbReference>
<name>A0A1H6K9H5_9RHOB</name>
<dbReference type="STRING" id="65735.SAMN04488075_0775"/>
<dbReference type="EMBL" id="FNXG01000001">
    <property type="protein sequence ID" value="SEH68468.1"/>
    <property type="molecule type" value="Genomic_DNA"/>
</dbReference>
<dbReference type="InterPro" id="IPR000073">
    <property type="entry name" value="AB_hydrolase_1"/>
</dbReference>
<keyword evidence="3" id="KW-1185">Reference proteome</keyword>
<reference evidence="3" key="1">
    <citation type="submission" date="2016-10" db="EMBL/GenBank/DDBJ databases">
        <authorList>
            <person name="Varghese N."/>
            <person name="Submissions S."/>
        </authorList>
    </citation>
    <scope>NUCLEOTIDE SEQUENCE [LARGE SCALE GENOMIC DNA]</scope>
    <source>
        <strain evidence="3">DSM 11593</strain>
    </source>
</reference>
<evidence type="ECO:0000259" key="1">
    <source>
        <dbReference type="Pfam" id="PF12697"/>
    </source>
</evidence>
<evidence type="ECO:0000313" key="3">
    <source>
        <dbReference type="Proteomes" id="UP000199125"/>
    </source>
</evidence>
<dbReference type="Proteomes" id="UP000199125">
    <property type="component" value="Unassembled WGS sequence"/>
</dbReference>
<evidence type="ECO:0000313" key="2">
    <source>
        <dbReference type="EMBL" id="SEH68468.1"/>
    </source>
</evidence>
<dbReference type="AlphaFoldDB" id="A0A1H6K9H5"/>
<feature type="domain" description="AB hydrolase-1" evidence="1">
    <location>
        <begin position="91"/>
        <end position="292"/>
    </location>
</feature>
<dbReference type="SUPFAM" id="SSF53474">
    <property type="entry name" value="alpha/beta-Hydrolases"/>
    <property type="match status" value="1"/>
</dbReference>
<organism evidence="2 3">
    <name type="scientific">Paracoccus alkenifer</name>
    <dbReference type="NCBI Taxonomy" id="65735"/>
    <lineage>
        <taxon>Bacteria</taxon>
        <taxon>Pseudomonadati</taxon>
        <taxon>Pseudomonadota</taxon>
        <taxon>Alphaproteobacteria</taxon>
        <taxon>Rhodobacterales</taxon>
        <taxon>Paracoccaceae</taxon>
        <taxon>Paracoccus</taxon>
    </lineage>
</organism>
<dbReference type="InterPro" id="IPR029058">
    <property type="entry name" value="AB_hydrolase_fold"/>
</dbReference>
<dbReference type="RefSeq" id="WP_090845432.1">
    <property type="nucleotide sequence ID" value="NZ_FNXG01000001.1"/>
</dbReference>
<dbReference type="PRINTS" id="PR00111">
    <property type="entry name" value="ABHYDROLASE"/>
</dbReference>
<dbReference type="OrthoDB" id="9804723at2"/>
<dbReference type="PANTHER" id="PTHR43798:SF33">
    <property type="entry name" value="HYDROLASE, PUTATIVE (AFU_ORTHOLOGUE AFUA_2G14860)-RELATED"/>
    <property type="match status" value="1"/>
</dbReference>
<protein>
    <submittedName>
        <fullName evidence="2">Pimeloyl-ACP methyl ester carboxylesterase</fullName>
    </submittedName>
</protein>